<dbReference type="Proteomes" id="UP001437256">
    <property type="component" value="Unassembled WGS sequence"/>
</dbReference>
<dbReference type="Pfam" id="PF12937">
    <property type="entry name" value="F-box-like"/>
    <property type="match status" value="1"/>
</dbReference>
<keyword evidence="3" id="KW-1185">Reference proteome</keyword>
<comment type="caution">
    <text evidence="2">The sequence shown here is derived from an EMBL/GenBank/DDBJ whole genome shotgun (WGS) entry which is preliminary data.</text>
</comment>
<dbReference type="Gene3D" id="1.20.1280.50">
    <property type="match status" value="1"/>
</dbReference>
<dbReference type="EMBL" id="JBBXMP010000414">
    <property type="protein sequence ID" value="KAL0057890.1"/>
    <property type="molecule type" value="Genomic_DNA"/>
</dbReference>
<evidence type="ECO:0000259" key="1">
    <source>
        <dbReference type="Pfam" id="PF12937"/>
    </source>
</evidence>
<reference evidence="2 3" key="1">
    <citation type="submission" date="2024-05" db="EMBL/GenBank/DDBJ databases">
        <title>A draft genome resource for the thread blight pathogen Marasmius tenuissimus strain MS-2.</title>
        <authorList>
            <person name="Yulfo-Soto G.E."/>
            <person name="Baruah I.K."/>
            <person name="Amoako-Attah I."/>
            <person name="Bukari Y."/>
            <person name="Meinhardt L.W."/>
            <person name="Bailey B.A."/>
            <person name="Cohen S.P."/>
        </authorList>
    </citation>
    <scope>NUCLEOTIDE SEQUENCE [LARGE SCALE GENOMIC DNA]</scope>
    <source>
        <strain evidence="2 3">MS-2</strain>
    </source>
</reference>
<gene>
    <name evidence="2" type="ORF">AAF712_015451</name>
</gene>
<accession>A0ABR2Z9D3</accession>
<dbReference type="SUPFAM" id="SSF81383">
    <property type="entry name" value="F-box domain"/>
    <property type="match status" value="1"/>
</dbReference>
<feature type="domain" description="F-box" evidence="1">
    <location>
        <begin position="84"/>
        <end position="141"/>
    </location>
</feature>
<dbReference type="InterPro" id="IPR001810">
    <property type="entry name" value="F-box_dom"/>
</dbReference>
<dbReference type="InterPro" id="IPR036047">
    <property type="entry name" value="F-box-like_dom_sf"/>
</dbReference>
<sequence length="567" mass="64734">MEYPPLLIQPHAKFVMTASDIEAVLRSPGANQQIGEDSLAAISRFIRDAEKDLDMYDDYMHRISSRQAAIKRVISQLLSIKAPIRRLPLELLRRIFLFATSPESNLFRSFDSSYSSTCRLSSVCKHWREIALNFPQIWSEFTVSPETCYEDSLKMFLHRSKQYPLTLWIEGSTVSDEQLAPLQFPGHEKIIRLLIQHHHRWRDVDIMSHSWTQMEPLRNVDNLPILRSIVCQPYLCPHLNDTLRDQAPNLRTLTLRFLETAELAYETLPLNKIHHLLVECGRDEALHLCLDVIRCCKHLRSLDFVHAKERTVLFEEPATGHDPLEDDDLVPIPCPARSLNIDLTCELGIHSFLKDVFRALTLPSLTGLTVKTATIFAPSTHLFYFPQEIFETFMSRSRCNLTSISLIGLSTSSADIIALFHLTPNLKEFTLHEHRFEDSTLSDEERPRMGKTVNNVLIHALTNPSLAVDAFGSPRHPSVPQLERLRLKVHAHFDSDVAFVYMVHSRWVTSEPGAMLPQLTRLRVVELEVRDRDLDPLTYAGVGVLNGKGMMVTVKGGGKYVVPLEVR</sequence>
<evidence type="ECO:0000313" key="3">
    <source>
        <dbReference type="Proteomes" id="UP001437256"/>
    </source>
</evidence>
<evidence type="ECO:0000313" key="2">
    <source>
        <dbReference type="EMBL" id="KAL0057890.1"/>
    </source>
</evidence>
<name>A0ABR2Z9D3_9AGAR</name>
<organism evidence="2 3">
    <name type="scientific">Marasmius tenuissimus</name>
    <dbReference type="NCBI Taxonomy" id="585030"/>
    <lineage>
        <taxon>Eukaryota</taxon>
        <taxon>Fungi</taxon>
        <taxon>Dikarya</taxon>
        <taxon>Basidiomycota</taxon>
        <taxon>Agaricomycotina</taxon>
        <taxon>Agaricomycetes</taxon>
        <taxon>Agaricomycetidae</taxon>
        <taxon>Agaricales</taxon>
        <taxon>Marasmiineae</taxon>
        <taxon>Marasmiaceae</taxon>
        <taxon>Marasmius</taxon>
    </lineage>
</organism>
<protein>
    <recommendedName>
        <fullName evidence="1">F-box domain-containing protein</fullName>
    </recommendedName>
</protein>
<proteinExistence type="predicted"/>